<dbReference type="InterPro" id="IPR015422">
    <property type="entry name" value="PyrdxlP-dep_Trfase_small"/>
</dbReference>
<comment type="similarity">
    <text evidence="2">Belongs to the class-V pyridoxal-phosphate-dependent aminotransferase family. NifS/IscS subfamily.</text>
</comment>
<dbReference type="Pfam" id="PF00266">
    <property type="entry name" value="Aminotran_5"/>
    <property type="match status" value="1"/>
</dbReference>
<evidence type="ECO:0000256" key="2">
    <source>
        <dbReference type="ARBA" id="ARBA00006490"/>
    </source>
</evidence>
<dbReference type="PANTHER" id="PTHR11601">
    <property type="entry name" value="CYSTEINE DESULFURYLASE FAMILY MEMBER"/>
    <property type="match status" value="1"/>
</dbReference>
<evidence type="ECO:0000259" key="4">
    <source>
        <dbReference type="Pfam" id="PF00266"/>
    </source>
</evidence>
<proteinExistence type="inferred from homology"/>
<evidence type="ECO:0000313" key="6">
    <source>
        <dbReference type="Proteomes" id="UP000217171"/>
    </source>
</evidence>
<keyword evidence="6" id="KW-1185">Reference proteome</keyword>
<dbReference type="KEGG" id="nhi:B1s21160_02635"/>
<reference evidence="5 6" key="1">
    <citation type="submission" date="2016-07" db="EMBL/GenBank/DDBJ databases">
        <title>High microdiversification within the ubiquitous acI lineage of Actinobacteria.</title>
        <authorList>
            <person name="Neuenschwander S.M."/>
            <person name="Salcher M."/>
            <person name="Ghai R."/>
            <person name="Pernthaler J."/>
        </authorList>
    </citation>
    <scope>NUCLEOTIDE SEQUENCE [LARGE SCALE GENOMIC DNA]</scope>
    <source>
        <strain evidence="5">MMS-21-160</strain>
    </source>
</reference>
<accession>A0A249K933</accession>
<dbReference type="PANTHER" id="PTHR11601:SF34">
    <property type="entry name" value="CYSTEINE DESULFURASE"/>
    <property type="match status" value="1"/>
</dbReference>
<dbReference type="InterPro" id="IPR015421">
    <property type="entry name" value="PyrdxlP-dep_Trfase_major"/>
</dbReference>
<comment type="catalytic activity">
    <reaction evidence="3">
        <text>(sulfur carrier)-H + L-cysteine = (sulfur carrier)-SH + L-alanine</text>
        <dbReference type="Rhea" id="RHEA:43892"/>
        <dbReference type="Rhea" id="RHEA-COMP:14737"/>
        <dbReference type="Rhea" id="RHEA-COMP:14739"/>
        <dbReference type="ChEBI" id="CHEBI:29917"/>
        <dbReference type="ChEBI" id="CHEBI:35235"/>
        <dbReference type="ChEBI" id="CHEBI:57972"/>
        <dbReference type="ChEBI" id="CHEBI:64428"/>
        <dbReference type="EC" id="2.8.1.7"/>
    </reaction>
</comment>
<dbReference type="InterPro" id="IPR015424">
    <property type="entry name" value="PyrdxlP-dep_Trfase"/>
</dbReference>
<dbReference type="EMBL" id="CP016771">
    <property type="protein sequence ID" value="ASY13239.1"/>
    <property type="molecule type" value="Genomic_DNA"/>
</dbReference>
<dbReference type="InterPro" id="IPR000192">
    <property type="entry name" value="Aminotrans_V_dom"/>
</dbReference>
<dbReference type="OrthoDB" id="9808002at2"/>
<dbReference type="Proteomes" id="UP000217171">
    <property type="component" value="Chromosome"/>
</dbReference>
<dbReference type="Gene3D" id="3.90.1150.10">
    <property type="entry name" value="Aspartate Aminotransferase, domain 1"/>
    <property type="match status" value="1"/>
</dbReference>
<dbReference type="AlphaFoldDB" id="A0A249K933"/>
<evidence type="ECO:0000313" key="5">
    <source>
        <dbReference type="EMBL" id="ASY13239.1"/>
    </source>
</evidence>
<gene>
    <name evidence="5" type="ORF">B1s21160_02635</name>
</gene>
<dbReference type="SUPFAM" id="SSF53383">
    <property type="entry name" value="PLP-dependent transferases"/>
    <property type="match status" value="1"/>
</dbReference>
<name>A0A249K933_9ACTN</name>
<dbReference type="Gene3D" id="3.40.640.10">
    <property type="entry name" value="Type I PLP-dependent aspartate aminotransferase-like (Major domain)"/>
    <property type="match status" value="1"/>
</dbReference>
<comment type="cofactor">
    <cofactor evidence="1">
        <name>pyridoxal 5'-phosphate</name>
        <dbReference type="ChEBI" id="CHEBI:597326"/>
    </cofactor>
</comment>
<dbReference type="GO" id="GO:0031071">
    <property type="term" value="F:cysteine desulfurase activity"/>
    <property type="evidence" value="ECO:0007669"/>
    <property type="project" value="UniProtKB-EC"/>
</dbReference>
<evidence type="ECO:0000256" key="1">
    <source>
        <dbReference type="ARBA" id="ARBA00001933"/>
    </source>
</evidence>
<evidence type="ECO:0000256" key="3">
    <source>
        <dbReference type="ARBA" id="ARBA00050776"/>
    </source>
</evidence>
<feature type="domain" description="Aminotransferase class V" evidence="4">
    <location>
        <begin position="20"/>
        <end position="332"/>
    </location>
</feature>
<organism evidence="5 6">
    <name type="scientific">Candidatus Nanopelagicus hibericus</name>
    <dbReference type="NCBI Taxonomy" id="1884915"/>
    <lineage>
        <taxon>Bacteria</taxon>
        <taxon>Bacillati</taxon>
        <taxon>Actinomycetota</taxon>
        <taxon>Actinomycetes</taxon>
        <taxon>Candidatus Nanopelagicales</taxon>
        <taxon>Candidatus Nanopelagicaceae</taxon>
        <taxon>Candidatus Nanopelagicus</taxon>
    </lineage>
</organism>
<protein>
    <submittedName>
        <fullName evidence="5">Cysteine desulfurase</fullName>
    </submittedName>
</protein>
<sequence length="350" mass="38192">MVVRITADFQQERVLHPAALSLLSEFFTNGWADPNKLNNTSRQAAILLQQVRQTFATALNARPDEIEFLGEVDLGFQLGITGLLKAESKLYYSKIDRQKIFAVATTEQNLGRSTTCLPVDGNGEIADFTCGPQDVICWQVANGESGNLQKVIKKQALIFADCTASGVDHLPEFEYQTALFDSASWQGPAGLGVLVIKSAEKWRNPLPHNDLTRTPGTFSIPLALASAVALENYLKEIDIRSQLKQQIIAFIKSEIADVDIASSAESLPKFVSFSIKGIEADRALLALEELGFAVDSGSACKSADMQPSHVLAAMGRPIAGNLRLTIHKDISEKMVKEFCQALKITVAKLR</sequence>